<comment type="caution">
    <text evidence="10">The sequence shown here is derived from an EMBL/GenBank/DDBJ whole genome shotgun (WGS) entry which is preliminary data.</text>
</comment>
<sequence length="448" mass="48119">MSKRARDVIIVGFALFAIFFGAGNLIFPVYLGLNAGDNWFSSMVGFILTDPFLAILVVIITAKLGGQAEDIGRRVGPNFAKVLGIIAILSIATFVAVPRTAATVHEIAIQPNFPNVSPVVTSLVFFAFTLYFVINEGKVIDIIGNILTPILIATLAIFIVWVIINPPGPTVPSQIESSDFLVGFTEGYQTMDALGANLMAGIVVTDLVRRGYTDKEKRYKNTIGVGIIAFILLSLVYGGLVYVGARFSAIYPVDMSRTQLLIASFSYIFGDFGAFLISVVVTLACLTTSVGLTATCGDYFQTISKNKLKYRPIVITSVTIGLLISLLSVDEIVAFTGPLLDLVYPVVMALALFSLFNEYLKYDLIFVGGVAGAFAVALIETSLGLLGMDAALESWTAFVPLAEVGFGWLIPALIGGLIGGLLGHFFDLGKRLEDHDNQRAVLSETSYT</sequence>
<dbReference type="OrthoDB" id="9783920at2"/>
<feature type="transmembrane region" description="Helical" evidence="9">
    <location>
        <begin position="364"/>
        <end position="386"/>
    </location>
</feature>
<feature type="transmembrane region" description="Helical" evidence="9">
    <location>
        <begin position="224"/>
        <end position="245"/>
    </location>
</feature>
<comment type="function">
    <text evidence="9">Component of the transport system for branched-chain amino acids.</text>
</comment>
<evidence type="ECO:0000256" key="6">
    <source>
        <dbReference type="ARBA" id="ARBA00022970"/>
    </source>
</evidence>
<feature type="transmembrane region" description="Helical" evidence="9">
    <location>
        <begin position="313"/>
        <end position="329"/>
    </location>
</feature>
<keyword evidence="5 9" id="KW-0812">Transmembrane</keyword>
<evidence type="ECO:0000313" key="10">
    <source>
        <dbReference type="EMBL" id="EKU93110.1"/>
    </source>
</evidence>
<dbReference type="RefSeq" id="WP_003778717.1">
    <property type="nucleotide sequence ID" value="NZ_JH992961.1"/>
</dbReference>
<proteinExistence type="inferred from homology"/>
<gene>
    <name evidence="10" type="ORF">HMPREF9698_01187</name>
</gene>
<feature type="transmembrane region" description="Helical" evidence="9">
    <location>
        <begin position="7"/>
        <end position="31"/>
    </location>
</feature>
<dbReference type="GO" id="GO:0015190">
    <property type="term" value="F:L-leucine transmembrane transporter activity"/>
    <property type="evidence" value="ECO:0007669"/>
    <property type="project" value="TreeGrafter"/>
</dbReference>
<dbReference type="PANTHER" id="PTHR30588">
    <property type="entry name" value="BRANCHED-CHAIN AMINO ACID TRANSPORT SYSTEM 2 CARRIER PROTEIN"/>
    <property type="match status" value="1"/>
</dbReference>
<evidence type="ECO:0000256" key="9">
    <source>
        <dbReference type="RuleBase" id="RU362122"/>
    </source>
</evidence>
<dbReference type="GO" id="GO:0015818">
    <property type="term" value="P:isoleucine transport"/>
    <property type="evidence" value="ECO:0007669"/>
    <property type="project" value="TreeGrafter"/>
</dbReference>
<dbReference type="GO" id="GO:0015188">
    <property type="term" value="F:L-isoleucine transmembrane transporter activity"/>
    <property type="evidence" value="ECO:0007669"/>
    <property type="project" value="TreeGrafter"/>
</dbReference>
<dbReference type="eggNOG" id="COG1114">
    <property type="taxonomic scope" value="Bacteria"/>
</dbReference>
<name>K9EV66_9LACT</name>
<feature type="transmembrane region" description="Helical" evidence="9">
    <location>
        <begin position="116"/>
        <end position="134"/>
    </location>
</feature>
<dbReference type="EMBL" id="AGXA01000025">
    <property type="protein sequence ID" value="EKU93110.1"/>
    <property type="molecule type" value="Genomic_DNA"/>
</dbReference>
<keyword evidence="7 9" id="KW-1133">Transmembrane helix</keyword>
<dbReference type="PANTHER" id="PTHR30588:SF0">
    <property type="entry name" value="BRANCHED-CHAIN AMINO ACID PERMEASE BRNQ"/>
    <property type="match status" value="1"/>
</dbReference>
<evidence type="ECO:0000256" key="1">
    <source>
        <dbReference type="ARBA" id="ARBA00004651"/>
    </source>
</evidence>
<keyword evidence="8 9" id="KW-0472">Membrane</keyword>
<dbReference type="PATRIC" id="fig|883081.3.peg.1364"/>
<evidence type="ECO:0000256" key="3">
    <source>
        <dbReference type="ARBA" id="ARBA00022448"/>
    </source>
</evidence>
<evidence type="ECO:0000256" key="2">
    <source>
        <dbReference type="ARBA" id="ARBA00008540"/>
    </source>
</evidence>
<dbReference type="Pfam" id="PF05525">
    <property type="entry name" value="Branch_AA_trans"/>
    <property type="match status" value="1"/>
</dbReference>
<evidence type="ECO:0000256" key="4">
    <source>
        <dbReference type="ARBA" id="ARBA00022475"/>
    </source>
</evidence>
<dbReference type="GO" id="GO:0005886">
    <property type="term" value="C:plasma membrane"/>
    <property type="evidence" value="ECO:0007669"/>
    <property type="project" value="UniProtKB-SubCell"/>
</dbReference>
<dbReference type="InterPro" id="IPR004685">
    <property type="entry name" value="Brnchd-chn_aa_trnsp_Livcs"/>
</dbReference>
<comment type="similarity">
    <text evidence="2 9">Belongs to the branched chain amino acid transporter family.</text>
</comment>
<dbReference type="HOGENOM" id="CLU_036807_0_2_9"/>
<feature type="transmembrane region" description="Helical" evidence="9">
    <location>
        <begin position="193"/>
        <end position="212"/>
    </location>
</feature>
<evidence type="ECO:0000256" key="7">
    <source>
        <dbReference type="ARBA" id="ARBA00022989"/>
    </source>
</evidence>
<keyword evidence="4" id="KW-1003">Cell membrane</keyword>
<keyword evidence="3 9" id="KW-0813">Transport</keyword>
<reference evidence="10 11" key="1">
    <citation type="submission" date="2012-09" db="EMBL/GenBank/DDBJ databases">
        <title>The Genome Sequence of Alloiococcus otitis ATCC 51267.</title>
        <authorList>
            <consortium name="The Broad Institute Genome Sequencing Platform"/>
            <person name="Earl A."/>
            <person name="Ward D."/>
            <person name="Feldgarden M."/>
            <person name="Gevers D."/>
            <person name="Huys G."/>
            <person name="Walker B."/>
            <person name="Young S.K."/>
            <person name="Zeng Q."/>
            <person name="Gargeya S."/>
            <person name="Fitzgerald M."/>
            <person name="Haas B."/>
            <person name="Abouelleil A."/>
            <person name="Alvarado L."/>
            <person name="Arachchi H.M."/>
            <person name="Berlin A.M."/>
            <person name="Chapman S.B."/>
            <person name="Goldberg J."/>
            <person name="Griggs A."/>
            <person name="Gujja S."/>
            <person name="Hansen M."/>
            <person name="Howarth C."/>
            <person name="Imamovic A."/>
            <person name="Larimer J."/>
            <person name="McCowen C."/>
            <person name="Montmayeur A."/>
            <person name="Murphy C."/>
            <person name="Neiman D."/>
            <person name="Pearson M."/>
            <person name="Priest M."/>
            <person name="Roberts A."/>
            <person name="Saif S."/>
            <person name="Shea T."/>
            <person name="Sisk P."/>
            <person name="Sykes S."/>
            <person name="Wortman J."/>
            <person name="Nusbaum C."/>
            <person name="Birren B."/>
        </authorList>
    </citation>
    <scope>NUCLEOTIDE SEQUENCE [LARGE SCALE GENOMIC DNA]</scope>
    <source>
        <strain evidence="10 11">ATCC 51267</strain>
    </source>
</reference>
<protein>
    <recommendedName>
        <fullName evidence="9">Branched-chain amino acid transport system carrier protein</fullName>
    </recommendedName>
</protein>
<dbReference type="Proteomes" id="UP000009875">
    <property type="component" value="Unassembled WGS sequence"/>
</dbReference>
<feature type="transmembrane region" description="Helical" evidence="9">
    <location>
        <begin position="335"/>
        <end position="357"/>
    </location>
</feature>
<dbReference type="NCBIfam" id="TIGR00796">
    <property type="entry name" value="livcs"/>
    <property type="match status" value="1"/>
</dbReference>
<dbReference type="STRING" id="883081.HMPREF9698_01187"/>
<comment type="subcellular location">
    <subcellularLocation>
        <location evidence="1 9">Cell membrane</location>
        <topology evidence="1 9">Multi-pass membrane protein</topology>
    </subcellularLocation>
</comment>
<evidence type="ECO:0000256" key="5">
    <source>
        <dbReference type="ARBA" id="ARBA00022692"/>
    </source>
</evidence>
<evidence type="ECO:0000256" key="8">
    <source>
        <dbReference type="ARBA" id="ARBA00023136"/>
    </source>
</evidence>
<dbReference type="GO" id="GO:0005304">
    <property type="term" value="F:L-valine transmembrane transporter activity"/>
    <property type="evidence" value="ECO:0007669"/>
    <property type="project" value="TreeGrafter"/>
</dbReference>
<feature type="transmembrane region" description="Helical" evidence="9">
    <location>
        <begin position="406"/>
        <end position="426"/>
    </location>
</feature>
<feature type="transmembrane region" description="Helical" evidence="9">
    <location>
        <begin position="265"/>
        <end position="292"/>
    </location>
</feature>
<organism evidence="10 11">
    <name type="scientific">Alloiococcus otitis ATCC 51267</name>
    <dbReference type="NCBI Taxonomy" id="883081"/>
    <lineage>
        <taxon>Bacteria</taxon>
        <taxon>Bacillati</taxon>
        <taxon>Bacillota</taxon>
        <taxon>Bacilli</taxon>
        <taxon>Lactobacillales</taxon>
        <taxon>Carnobacteriaceae</taxon>
        <taxon>Alloiococcus</taxon>
    </lineage>
</organism>
<dbReference type="AlphaFoldDB" id="K9EV66"/>
<dbReference type="GO" id="GO:0015820">
    <property type="term" value="P:L-leucine transport"/>
    <property type="evidence" value="ECO:0007669"/>
    <property type="project" value="TreeGrafter"/>
</dbReference>
<evidence type="ECO:0000313" key="11">
    <source>
        <dbReference type="Proteomes" id="UP000009875"/>
    </source>
</evidence>
<accession>K9EV66</accession>
<feature type="transmembrane region" description="Helical" evidence="9">
    <location>
        <begin position="43"/>
        <end position="66"/>
    </location>
</feature>
<keyword evidence="6 9" id="KW-0029">Amino-acid transport</keyword>
<keyword evidence="11" id="KW-1185">Reference proteome</keyword>
<feature type="transmembrane region" description="Helical" evidence="9">
    <location>
        <begin position="78"/>
        <end position="96"/>
    </location>
</feature>
<feature type="transmembrane region" description="Helical" evidence="9">
    <location>
        <begin position="146"/>
        <end position="164"/>
    </location>
</feature>